<name>A0A9D4I041_DREPO</name>
<evidence type="ECO:0000256" key="1">
    <source>
        <dbReference type="SAM" id="MobiDB-lite"/>
    </source>
</evidence>
<dbReference type="Proteomes" id="UP000828390">
    <property type="component" value="Unassembled WGS sequence"/>
</dbReference>
<accession>A0A9D4I041</accession>
<sequence length="73" mass="9079">MKKINKQREETIHAQRIEKQREDFKKKEDQERRRIERLEKETLDMTFYGLWQNELQMNDALSKIKSKTNKKKL</sequence>
<feature type="region of interest" description="Disordered" evidence="1">
    <location>
        <begin position="1"/>
        <end position="31"/>
    </location>
</feature>
<proteinExistence type="predicted"/>
<comment type="caution">
    <text evidence="2">The sequence shown here is derived from an EMBL/GenBank/DDBJ whole genome shotgun (WGS) entry which is preliminary data.</text>
</comment>
<reference evidence="2" key="1">
    <citation type="journal article" date="2019" name="bioRxiv">
        <title>The Genome of the Zebra Mussel, Dreissena polymorpha: A Resource for Invasive Species Research.</title>
        <authorList>
            <person name="McCartney M.A."/>
            <person name="Auch B."/>
            <person name="Kono T."/>
            <person name="Mallez S."/>
            <person name="Zhang Y."/>
            <person name="Obille A."/>
            <person name="Becker A."/>
            <person name="Abrahante J.E."/>
            <person name="Garbe J."/>
            <person name="Badalamenti J.P."/>
            <person name="Herman A."/>
            <person name="Mangelson H."/>
            <person name="Liachko I."/>
            <person name="Sullivan S."/>
            <person name="Sone E.D."/>
            <person name="Koren S."/>
            <person name="Silverstein K.A.T."/>
            <person name="Beckman K.B."/>
            <person name="Gohl D.M."/>
        </authorList>
    </citation>
    <scope>NUCLEOTIDE SEQUENCE</scope>
    <source>
        <strain evidence="2">Duluth1</strain>
        <tissue evidence="2">Whole animal</tissue>
    </source>
</reference>
<evidence type="ECO:0000313" key="2">
    <source>
        <dbReference type="EMBL" id="KAH3739253.1"/>
    </source>
</evidence>
<protein>
    <submittedName>
        <fullName evidence="2">Uncharacterized protein</fullName>
    </submittedName>
</protein>
<keyword evidence="3" id="KW-1185">Reference proteome</keyword>
<reference evidence="2" key="2">
    <citation type="submission" date="2020-11" db="EMBL/GenBank/DDBJ databases">
        <authorList>
            <person name="McCartney M.A."/>
            <person name="Auch B."/>
            <person name="Kono T."/>
            <person name="Mallez S."/>
            <person name="Becker A."/>
            <person name="Gohl D.M."/>
            <person name="Silverstein K.A.T."/>
            <person name="Koren S."/>
            <person name="Bechman K.B."/>
            <person name="Herman A."/>
            <person name="Abrahante J.E."/>
            <person name="Garbe J."/>
        </authorList>
    </citation>
    <scope>NUCLEOTIDE SEQUENCE</scope>
    <source>
        <strain evidence="2">Duluth1</strain>
        <tissue evidence="2">Whole animal</tissue>
    </source>
</reference>
<dbReference type="EMBL" id="JAIWYP010000011">
    <property type="protein sequence ID" value="KAH3739253.1"/>
    <property type="molecule type" value="Genomic_DNA"/>
</dbReference>
<evidence type="ECO:0000313" key="3">
    <source>
        <dbReference type="Proteomes" id="UP000828390"/>
    </source>
</evidence>
<dbReference type="AlphaFoldDB" id="A0A9D4I041"/>
<gene>
    <name evidence="2" type="ORF">DPMN_045903</name>
</gene>
<organism evidence="2 3">
    <name type="scientific">Dreissena polymorpha</name>
    <name type="common">Zebra mussel</name>
    <name type="synonym">Mytilus polymorpha</name>
    <dbReference type="NCBI Taxonomy" id="45954"/>
    <lineage>
        <taxon>Eukaryota</taxon>
        <taxon>Metazoa</taxon>
        <taxon>Spiralia</taxon>
        <taxon>Lophotrochozoa</taxon>
        <taxon>Mollusca</taxon>
        <taxon>Bivalvia</taxon>
        <taxon>Autobranchia</taxon>
        <taxon>Heteroconchia</taxon>
        <taxon>Euheterodonta</taxon>
        <taxon>Imparidentia</taxon>
        <taxon>Neoheterodontei</taxon>
        <taxon>Myida</taxon>
        <taxon>Dreissenoidea</taxon>
        <taxon>Dreissenidae</taxon>
        <taxon>Dreissena</taxon>
    </lineage>
</organism>